<accession>A0ABS9VZ48</accession>
<evidence type="ECO:0000259" key="2">
    <source>
        <dbReference type="Pfam" id="PF10030"/>
    </source>
</evidence>
<dbReference type="EMBL" id="JALBUU010000004">
    <property type="protein sequence ID" value="MCI0752177.1"/>
    <property type="molecule type" value="Genomic_DNA"/>
</dbReference>
<dbReference type="RefSeq" id="WP_238384324.1">
    <property type="nucleotide sequence ID" value="NZ_JALBUU010000004.1"/>
</dbReference>
<protein>
    <submittedName>
        <fullName evidence="3">DUF2272 domain-containing protein</fullName>
    </submittedName>
</protein>
<comment type="caution">
    <text evidence="3">The sequence shown here is derived from an EMBL/GenBank/DDBJ whole genome shotgun (WGS) entry which is preliminary data.</text>
</comment>
<gene>
    <name evidence="3" type="ORF">MON41_00180</name>
</gene>
<dbReference type="PROSITE" id="PS51257">
    <property type="entry name" value="PROKAR_LIPOPROTEIN"/>
    <property type="match status" value="1"/>
</dbReference>
<sequence>MPIPTRRAAGAAALLLLALAACAAPPPAAAPGPPLSYPPDVRDRLLRIAREEWTEWGRLVSVPDIAGAAHQSLEDAAIPGPESALPNFPRVLAYWRAVENAEATGAIARNRARYAVTLAHPGAASLPGGGVWREPAWSAAFISYLMLRAGVDRREFPSSAAHSFYVDGMLATAAAFPAEAPFIPRDWFSYAPQPGDLVCADRSGRPLADWRARAAEAGQFRPMHCDLVVSLSPGIVEAVGGNVADAVTLSRFPADAAGQLLARPPGGPIWFAVFENRLGRLPPWNRSPAS</sequence>
<evidence type="ECO:0000313" key="4">
    <source>
        <dbReference type="Proteomes" id="UP001201985"/>
    </source>
</evidence>
<reference evidence="3 4" key="1">
    <citation type="submission" date="2022-03" db="EMBL/GenBank/DDBJ databases">
        <title>Complete genome analysis of Roseomonas KG 17.1 : a prolific producer of plant growth promoters.</title>
        <authorList>
            <person name="Saadouli I."/>
            <person name="Najjari A."/>
            <person name="Mosbah A."/>
            <person name="Ouzari H.I."/>
        </authorList>
    </citation>
    <scope>NUCLEOTIDE SEQUENCE [LARGE SCALE GENOMIC DNA]</scope>
    <source>
        <strain evidence="3 4">KG17-1</strain>
    </source>
</reference>
<dbReference type="Proteomes" id="UP001201985">
    <property type="component" value="Unassembled WGS sequence"/>
</dbReference>
<evidence type="ECO:0000256" key="1">
    <source>
        <dbReference type="SAM" id="SignalP"/>
    </source>
</evidence>
<name>A0ABS9VZ48_9PROT</name>
<feature type="domain" description="DUF2272" evidence="2">
    <location>
        <begin position="90"/>
        <end position="263"/>
    </location>
</feature>
<keyword evidence="4" id="KW-1185">Reference proteome</keyword>
<dbReference type="InterPro" id="IPR019262">
    <property type="entry name" value="DUF2272"/>
</dbReference>
<proteinExistence type="predicted"/>
<dbReference type="Pfam" id="PF10030">
    <property type="entry name" value="DUF2272"/>
    <property type="match status" value="1"/>
</dbReference>
<feature type="signal peptide" evidence="1">
    <location>
        <begin position="1"/>
        <end position="23"/>
    </location>
</feature>
<evidence type="ECO:0000313" key="3">
    <source>
        <dbReference type="EMBL" id="MCI0752177.1"/>
    </source>
</evidence>
<feature type="chain" id="PRO_5045562905" evidence="1">
    <location>
        <begin position="24"/>
        <end position="290"/>
    </location>
</feature>
<organism evidence="3 4">
    <name type="scientific">Teichococcus vastitatis</name>
    <dbReference type="NCBI Taxonomy" id="2307076"/>
    <lineage>
        <taxon>Bacteria</taxon>
        <taxon>Pseudomonadati</taxon>
        <taxon>Pseudomonadota</taxon>
        <taxon>Alphaproteobacteria</taxon>
        <taxon>Acetobacterales</taxon>
        <taxon>Roseomonadaceae</taxon>
        <taxon>Roseomonas</taxon>
    </lineage>
</organism>
<keyword evidence="1" id="KW-0732">Signal</keyword>